<dbReference type="HOGENOM" id="CLU_2606171_0_0_1"/>
<evidence type="ECO:0000313" key="3">
    <source>
        <dbReference type="Proteomes" id="UP000006039"/>
    </source>
</evidence>
<organism evidence="1">
    <name type="scientific">Gaeumannomyces tritici (strain R3-111a-1)</name>
    <name type="common">Wheat and barley take-all root rot fungus</name>
    <name type="synonym">Gaeumannomyces graminis var. tritici</name>
    <dbReference type="NCBI Taxonomy" id="644352"/>
    <lineage>
        <taxon>Eukaryota</taxon>
        <taxon>Fungi</taxon>
        <taxon>Dikarya</taxon>
        <taxon>Ascomycota</taxon>
        <taxon>Pezizomycotina</taxon>
        <taxon>Sordariomycetes</taxon>
        <taxon>Sordariomycetidae</taxon>
        <taxon>Magnaporthales</taxon>
        <taxon>Magnaporthaceae</taxon>
        <taxon>Gaeumannomyces</taxon>
    </lineage>
</organism>
<gene>
    <name evidence="2" type="primary">20354720</name>
    <name evidence="1" type="ORF">GGTG_14262</name>
</gene>
<reference evidence="3" key="1">
    <citation type="submission" date="2010-07" db="EMBL/GenBank/DDBJ databases">
        <title>The genome sequence of Gaeumannomyces graminis var. tritici strain R3-111a-1.</title>
        <authorList>
            <consortium name="The Broad Institute Genome Sequencing Platform"/>
            <person name="Ma L.-J."/>
            <person name="Dead R."/>
            <person name="Young S."/>
            <person name="Zeng Q."/>
            <person name="Koehrsen M."/>
            <person name="Alvarado L."/>
            <person name="Berlin A."/>
            <person name="Chapman S.B."/>
            <person name="Chen Z."/>
            <person name="Freedman E."/>
            <person name="Gellesch M."/>
            <person name="Goldberg J."/>
            <person name="Griggs A."/>
            <person name="Gujja S."/>
            <person name="Heilman E.R."/>
            <person name="Heiman D."/>
            <person name="Hepburn T."/>
            <person name="Howarth C."/>
            <person name="Jen D."/>
            <person name="Larson L."/>
            <person name="Mehta T."/>
            <person name="Neiman D."/>
            <person name="Pearson M."/>
            <person name="Roberts A."/>
            <person name="Saif S."/>
            <person name="Shea T."/>
            <person name="Shenoy N."/>
            <person name="Sisk P."/>
            <person name="Stolte C."/>
            <person name="Sykes S."/>
            <person name="Walk T."/>
            <person name="White J."/>
            <person name="Yandava C."/>
            <person name="Haas B."/>
            <person name="Nusbaum C."/>
            <person name="Birren B."/>
        </authorList>
    </citation>
    <scope>NUCLEOTIDE SEQUENCE [LARGE SCALE GENOMIC DNA]</scope>
    <source>
        <strain evidence="3">R3-111a-1</strain>
    </source>
</reference>
<reference evidence="2" key="4">
    <citation type="journal article" date="2015" name="G3 (Bethesda)">
        <title>Genome sequences of three phytopathogenic species of the Magnaporthaceae family of fungi.</title>
        <authorList>
            <person name="Okagaki L.H."/>
            <person name="Nunes C.C."/>
            <person name="Sailsbery J."/>
            <person name="Clay B."/>
            <person name="Brown D."/>
            <person name="John T."/>
            <person name="Oh Y."/>
            <person name="Young N."/>
            <person name="Fitzgerald M."/>
            <person name="Haas B.J."/>
            <person name="Zeng Q."/>
            <person name="Young S."/>
            <person name="Adiconis X."/>
            <person name="Fan L."/>
            <person name="Levin J.Z."/>
            <person name="Mitchell T.K."/>
            <person name="Okubara P.A."/>
            <person name="Farman M.L."/>
            <person name="Kohn L.M."/>
            <person name="Birren B."/>
            <person name="Ma L.-J."/>
            <person name="Dean R.A."/>
        </authorList>
    </citation>
    <scope>NUCLEOTIDE SEQUENCE</scope>
    <source>
        <strain evidence="2">R3-111a-1</strain>
    </source>
</reference>
<dbReference type="Proteomes" id="UP000006039">
    <property type="component" value="Unassembled WGS sequence"/>
</dbReference>
<dbReference type="GeneID" id="20354720"/>
<dbReference type="RefSeq" id="XP_009230453.1">
    <property type="nucleotide sequence ID" value="XM_009232189.1"/>
</dbReference>
<protein>
    <submittedName>
        <fullName evidence="1 2">Uncharacterized protein</fullName>
    </submittedName>
</protein>
<keyword evidence="3" id="KW-1185">Reference proteome</keyword>
<evidence type="ECO:0000313" key="2">
    <source>
        <dbReference type="EnsemblFungi" id="EJT68158"/>
    </source>
</evidence>
<reference evidence="1" key="3">
    <citation type="submission" date="2010-09" db="EMBL/GenBank/DDBJ databases">
        <title>Annotation of Gaeumannomyces graminis var. tritici R3-111a-1.</title>
        <authorList>
            <consortium name="The Broad Institute Genome Sequencing Platform"/>
            <person name="Ma L.-J."/>
            <person name="Dead R."/>
            <person name="Young S.K."/>
            <person name="Zeng Q."/>
            <person name="Gargeya S."/>
            <person name="Fitzgerald M."/>
            <person name="Haas B."/>
            <person name="Abouelleil A."/>
            <person name="Alvarado L."/>
            <person name="Arachchi H.M."/>
            <person name="Berlin A."/>
            <person name="Brown A."/>
            <person name="Chapman S.B."/>
            <person name="Chen Z."/>
            <person name="Dunbar C."/>
            <person name="Freedman E."/>
            <person name="Gearin G."/>
            <person name="Gellesch M."/>
            <person name="Goldberg J."/>
            <person name="Griggs A."/>
            <person name="Gujja S."/>
            <person name="Heiman D."/>
            <person name="Howarth C."/>
            <person name="Larson L."/>
            <person name="Lui A."/>
            <person name="MacDonald P.J.P."/>
            <person name="Mehta T."/>
            <person name="Montmayeur A."/>
            <person name="Murphy C."/>
            <person name="Neiman D."/>
            <person name="Pearson M."/>
            <person name="Priest M."/>
            <person name="Roberts A."/>
            <person name="Saif S."/>
            <person name="Shea T."/>
            <person name="Shenoy N."/>
            <person name="Sisk P."/>
            <person name="Stolte C."/>
            <person name="Sykes S."/>
            <person name="Yandava C."/>
            <person name="Wortman J."/>
            <person name="Nusbaum C."/>
            <person name="Birren B."/>
        </authorList>
    </citation>
    <scope>NUCLEOTIDE SEQUENCE</scope>
    <source>
        <strain evidence="1">R3-111a-1</strain>
    </source>
</reference>
<reference evidence="2" key="5">
    <citation type="submission" date="2018-04" db="UniProtKB">
        <authorList>
            <consortium name="EnsemblFungi"/>
        </authorList>
    </citation>
    <scope>IDENTIFICATION</scope>
    <source>
        <strain evidence="2">R3-111a-1</strain>
    </source>
</reference>
<dbReference type="AlphaFoldDB" id="J3PL23"/>
<dbReference type="EnsemblFungi" id="EJT68158">
    <property type="protein sequence ID" value="EJT68158"/>
    <property type="gene ID" value="GGTG_14262"/>
</dbReference>
<name>J3PL23_GAET3</name>
<dbReference type="VEuPathDB" id="FungiDB:GGTG_14262"/>
<dbReference type="EMBL" id="GL385600">
    <property type="protein sequence ID" value="EJT68158.1"/>
    <property type="molecule type" value="Genomic_DNA"/>
</dbReference>
<accession>J3PL23</accession>
<proteinExistence type="predicted"/>
<sequence>METLEWGLKSSRVGLVFGVGSSWGWYSLQTPAVRWMWAGDKKRAGRLCWGKQTDGVGRCEREAGWRPYMEGTKYTGPPL</sequence>
<evidence type="ECO:0000313" key="1">
    <source>
        <dbReference type="EMBL" id="EJT68158.1"/>
    </source>
</evidence>
<reference evidence="1" key="2">
    <citation type="submission" date="2010-07" db="EMBL/GenBank/DDBJ databases">
        <authorList>
            <consortium name="The Broad Institute Genome Sequencing Platform"/>
            <consortium name="Broad Institute Genome Sequencing Center for Infectious Disease"/>
            <person name="Ma L.-J."/>
            <person name="Dead R."/>
            <person name="Young S."/>
            <person name="Zeng Q."/>
            <person name="Koehrsen M."/>
            <person name="Alvarado L."/>
            <person name="Berlin A."/>
            <person name="Chapman S.B."/>
            <person name="Chen Z."/>
            <person name="Freedman E."/>
            <person name="Gellesch M."/>
            <person name="Goldberg J."/>
            <person name="Griggs A."/>
            <person name="Gujja S."/>
            <person name="Heilman E.R."/>
            <person name="Heiman D."/>
            <person name="Hepburn T."/>
            <person name="Howarth C."/>
            <person name="Jen D."/>
            <person name="Larson L."/>
            <person name="Mehta T."/>
            <person name="Neiman D."/>
            <person name="Pearson M."/>
            <person name="Roberts A."/>
            <person name="Saif S."/>
            <person name="Shea T."/>
            <person name="Shenoy N."/>
            <person name="Sisk P."/>
            <person name="Stolte C."/>
            <person name="Sykes S."/>
            <person name="Walk T."/>
            <person name="White J."/>
            <person name="Yandava C."/>
            <person name="Haas B."/>
            <person name="Nusbaum C."/>
            <person name="Birren B."/>
        </authorList>
    </citation>
    <scope>NUCLEOTIDE SEQUENCE</scope>
    <source>
        <strain evidence="1">R3-111a-1</strain>
    </source>
</reference>